<gene>
    <name evidence="2" type="ORF">ORJ04_22035</name>
</gene>
<proteinExistence type="predicted"/>
<dbReference type="EMBL" id="JAPJDZ010000227">
    <property type="protein sequence ID" value="MDP5138631.1"/>
    <property type="molecule type" value="Genomic_DNA"/>
</dbReference>
<feature type="transmembrane region" description="Helical" evidence="1">
    <location>
        <begin position="34"/>
        <end position="56"/>
    </location>
</feature>
<name>A0ABT9I6N9_9GAMM</name>
<protein>
    <submittedName>
        <fullName evidence="2">Uncharacterized protein</fullName>
    </submittedName>
</protein>
<reference evidence="2 3" key="1">
    <citation type="submission" date="2022-11" db="EMBL/GenBank/DDBJ databases">
        <title>Viruses from the air-sea interface of a natural surface slick.</title>
        <authorList>
            <person name="Rahlff J."/>
            <person name="Holmfeldt K."/>
        </authorList>
    </citation>
    <scope>NUCLEOTIDE SEQUENCE [LARGE SCALE GENOMIC DNA]</scope>
    <source>
        <strain evidence="2 3">SMS4</strain>
    </source>
</reference>
<keyword evidence="1" id="KW-1133">Transmembrane helix</keyword>
<accession>A0ABT9I6N9</accession>
<organism evidence="2 3">
    <name type="scientific">Rheinheimera baltica</name>
    <dbReference type="NCBI Taxonomy" id="67576"/>
    <lineage>
        <taxon>Bacteria</taxon>
        <taxon>Pseudomonadati</taxon>
        <taxon>Pseudomonadota</taxon>
        <taxon>Gammaproteobacteria</taxon>
        <taxon>Chromatiales</taxon>
        <taxon>Chromatiaceae</taxon>
        <taxon>Rheinheimera</taxon>
    </lineage>
</organism>
<keyword evidence="1" id="KW-0472">Membrane</keyword>
<feature type="non-terminal residue" evidence="2">
    <location>
        <position position="1"/>
    </location>
</feature>
<dbReference type="RefSeq" id="WP_305977745.1">
    <property type="nucleotide sequence ID" value="NZ_JAPJDZ010000227.1"/>
</dbReference>
<evidence type="ECO:0000256" key="1">
    <source>
        <dbReference type="SAM" id="Phobius"/>
    </source>
</evidence>
<sequence length="176" mass="19220">TAEGFNNAARQILQQVEGNTLHLTSRAGRHSSTALILILFGAVFTGAGVFLVYKALTETAMLWFMALIFTPIGVLIFAYGLFWLGRGLTASVAPGKIWMQRSIFGIRLYQRQASCTNPEQLQIKQTLASTTAEGERTEYFCLQANVDGKTLVLAEGITGRDAAEALKQQVLEALFS</sequence>
<evidence type="ECO:0000313" key="3">
    <source>
        <dbReference type="Proteomes" id="UP001231109"/>
    </source>
</evidence>
<dbReference type="Proteomes" id="UP001231109">
    <property type="component" value="Unassembled WGS sequence"/>
</dbReference>
<feature type="transmembrane region" description="Helical" evidence="1">
    <location>
        <begin position="62"/>
        <end position="84"/>
    </location>
</feature>
<keyword evidence="3" id="KW-1185">Reference proteome</keyword>
<keyword evidence="1" id="KW-0812">Transmembrane</keyword>
<evidence type="ECO:0000313" key="2">
    <source>
        <dbReference type="EMBL" id="MDP5138631.1"/>
    </source>
</evidence>
<comment type="caution">
    <text evidence="2">The sequence shown here is derived from an EMBL/GenBank/DDBJ whole genome shotgun (WGS) entry which is preliminary data.</text>
</comment>